<dbReference type="SUPFAM" id="SSF56672">
    <property type="entry name" value="DNA/RNA polymerases"/>
    <property type="match status" value="1"/>
</dbReference>
<reference evidence="10 11" key="1">
    <citation type="journal article" date="2006" name="Science">
        <title>Phytophthora genome sequences uncover evolutionary origins and mechanisms of pathogenesis.</title>
        <authorList>
            <person name="Tyler B.M."/>
            <person name="Tripathy S."/>
            <person name="Zhang X."/>
            <person name="Dehal P."/>
            <person name="Jiang R.H."/>
            <person name="Aerts A."/>
            <person name="Arredondo F.D."/>
            <person name="Baxter L."/>
            <person name="Bensasson D."/>
            <person name="Beynon J.L."/>
            <person name="Chapman J."/>
            <person name="Damasceno C.M."/>
            <person name="Dorrance A.E."/>
            <person name="Dou D."/>
            <person name="Dickerman A.W."/>
            <person name="Dubchak I.L."/>
            <person name="Garbelotto M."/>
            <person name="Gijzen M."/>
            <person name="Gordon S.G."/>
            <person name="Govers F."/>
            <person name="Grunwald N.J."/>
            <person name="Huang W."/>
            <person name="Ivors K.L."/>
            <person name="Jones R.W."/>
            <person name="Kamoun S."/>
            <person name="Krampis K."/>
            <person name="Lamour K.H."/>
            <person name="Lee M.K."/>
            <person name="McDonald W.H."/>
            <person name="Medina M."/>
            <person name="Meijer H.J."/>
            <person name="Nordberg E.K."/>
            <person name="Maclean D.J."/>
            <person name="Ospina-Giraldo M.D."/>
            <person name="Morris P.F."/>
            <person name="Phuntumart V."/>
            <person name="Putnam N.H."/>
            <person name="Rash S."/>
            <person name="Rose J.K."/>
            <person name="Sakihama Y."/>
            <person name="Salamov A.A."/>
            <person name="Savidor A."/>
            <person name="Scheuring C.F."/>
            <person name="Smith B.M."/>
            <person name="Sobral B.W."/>
            <person name="Terry A."/>
            <person name="Torto-Alalibo T.A."/>
            <person name="Win J."/>
            <person name="Xu Z."/>
            <person name="Zhang H."/>
            <person name="Grigoriev I.V."/>
            <person name="Rokhsar D.S."/>
            <person name="Boore J.L."/>
        </authorList>
    </citation>
    <scope>NUCLEOTIDE SEQUENCE [LARGE SCALE GENOMIC DNA]</scope>
    <source>
        <strain evidence="10 11">P6497</strain>
    </source>
</reference>
<dbReference type="AlphaFoldDB" id="G4YLC2"/>
<dbReference type="GO" id="GO:0003887">
    <property type="term" value="F:DNA-directed DNA polymerase activity"/>
    <property type="evidence" value="ECO:0007669"/>
    <property type="project" value="UniProtKB-KW"/>
</dbReference>
<sequence>MNSVLLGFLRQGTVGGRVMARDNGKYHLKHKLADFDAVSLYPSAMSELPGYVRGKGKLFKESIPSDADYYVARVRFESIDIKRHFPLLNIVRFQGAIHTVIEGIYWNEGFNDQITKIIRKMFNARLKYKVEDNPLQEVLKLMMNSSYGKLLMKPIVKTKVFVSGGDKKIDAYTRKNIHRMISRTPISDNLAMFEEHKALSQHFTPIHLGIQILDSSKHIMNRVMCLAEDINANIWYQDTDSMHIDYDSVPRLADAYRELYNSELIGKQMGQFHVDFDLAGSEGNICAKESIILGKKSYLDVLSCDGNDATGIHIRMKGIPGKLLEGDAYATYIKLFNGESVSFDLTELCSININSKTQSVSKRSNFTRCVSFV</sequence>
<evidence type="ECO:0000256" key="1">
    <source>
        <dbReference type="ARBA" id="ARBA00005755"/>
    </source>
</evidence>
<organism evidence="10 11">
    <name type="scientific">Phytophthora sojae (strain P6497)</name>
    <name type="common">Soybean stem and root rot agent</name>
    <name type="synonym">Phytophthora megasperma f. sp. glycines</name>
    <dbReference type="NCBI Taxonomy" id="1094619"/>
    <lineage>
        <taxon>Eukaryota</taxon>
        <taxon>Sar</taxon>
        <taxon>Stramenopiles</taxon>
        <taxon>Oomycota</taxon>
        <taxon>Peronosporomycetes</taxon>
        <taxon>Peronosporales</taxon>
        <taxon>Peronosporaceae</taxon>
        <taxon>Phytophthora</taxon>
    </lineage>
</organism>
<evidence type="ECO:0000256" key="8">
    <source>
        <dbReference type="ARBA" id="ARBA00049244"/>
    </source>
</evidence>
<evidence type="ECO:0000256" key="3">
    <source>
        <dbReference type="ARBA" id="ARBA00022679"/>
    </source>
</evidence>
<evidence type="ECO:0000256" key="2">
    <source>
        <dbReference type="ARBA" id="ARBA00012417"/>
    </source>
</evidence>
<comment type="catalytic activity">
    <reaction evidence="8">
        <text>DNA(n) + a 2'-deoxyribonucleoside 5'-triphosphate = DNA(n+1) + diphosphate</text>
        <dbReference type="Rhea" id="RHEA:22508"/>
        <dbReference type="Rhea" id="RHEA-COMP:17339"/>
        <dbReference type="Rhea" id="RHEA-COMP:17340"/>
        <dbReference type="ChEBI" id="CHEBI:33019"/>
        <dbReference type="ChEBI" id="CHEBI:61560"/>
        <dbReference type="ChEBI" id="CHEBI:173112"/>
        <dbReference type="EC" id="2.7.7.7"/>
    </reaction>
</comment>
<dbReference type="InterPro" id="IPR043502">
    <property type="entry name" value="DNA/RNA_pol_sf"/>
</dbReference>
<dbReference type="InterPro" id="IPR004868">
    <property type="entry name" value="DNA-dir_DNA_pol_B_mt/vir"/>
</dbReference>
<dbReference type="PANTHER" id="PTHR48144">
    <property type="entry name" value="DNA-DIRECTED DNA POLYMERASE"/>
    <property type="match status" value="1"/>
</dbReference>
<dbReference type="InterPro" id="IPR023211">
    <property type="entry name" value="DNA_pol_palm_dom_sf"/>
</dbReference>
<keyword evidence="7" id="KW-0238">DNA-binding</keyword>
<dbReference type="InterPro" id="IPR006172">
    <property type="entry name" value="DNA-dir_DNA_pol_B"/>
</dbReference>
<keyword evidence="11" id="KW-1185">Reference proteome</keyword>
<dbReference type="RefSeq" id="XP_009517465.1">
    <property type="nucleotide sequence ID" value="XM_009519170.1"/>
</dbReference>
<dbReference type="GO" id="GO:0003677">
    <property type="term" value="F:DNA binding"/>
    <property type="evidence" value="ECO:0007669"/>
    <property type="project" value="UniProtKB-KW"/>
</dbReference>
<dbReference type="PRINTS" id="PR00106">
    <property type="entry name" value="DNAPOLB"/>
</dbReference>
<evidence type="ECO:0000313" key="10">
    <source>
        <dbReference type="EMBL" id="EGZ30190.1"/>
    </source>
</evidence>
<dbReference type="PANTHER" id="PTHR48144:SF2">
    <property type="entry name" value="DNA-DIRECTED DNA POLYMERASE"/>
    <property type="match status" value="1"/>
</dbReference>
<dbReference type="EC" id="2.7.7.7" evidence="2"/>
<dbReference type="GeneID" id="20654443"/>
<evidence type="ECO:0000256" key="4">
    <source>
        <dbReference type="ARBA" id="ARBA00022695"/>
    </source>
</evidence>
<gene>
    <name evidence="10" type="ORF">PHYSODRAFT_474123</name>
</gene>
<evidence type="ECO:0000256" key="5">
    <source>
        <dbReference type="ARBA" id="ARBA00022705"/>
    </source>
</evidence>
<dbReference type="KEGG" id="psoj:PHYSODRAFT_474123"/>
<keyword evidence="6" id="KW-0239">DNA-directed DNA polymerase</keyword>
<dbReference type="Proteomes" id="UP000002640">
    <property type="component" value="Unassembled WGS sequence"/>
</dbReference>
<evidence type="ECO:0000259" key="9">
    <source>
        <dbReference type="Pfam" id="PF03175"/>
    </source>
</evidence>
<dbReference type="Pfam" id="PF03175">
    <property type="entry name" value="DNA_pol_B_2"/>
    <property type="match status" value="1"/>
</dbReference>
<dbReference type="OMA" id="INANIWY"/>
<keyword evidence="3" id="KW-0808">Transferase</keyword>
<accession>G4YLC2</accession>
<proteinExistence type="inferred from homology"/>
<evidence type="ECO:0000313" key="11">
    <source>
        <dbReference type="Proteomes" id="UP000002640"/>
    </source>
</evidence>
<keyword evidence="4" id="KW-0548">Nucleotidyltransferase</keyword>
<dbReference type="GO" id="GO:0006260">
    <property type="term" value="P:DNA replication"/>
    <property type="evidence" value="ECO:0007669"/>
    <property type="project" value="UniProtKB-KW"/>
</dbReference>
<name>G4YLC2_PHYSP</name>
<dbReference type="Gene3D" id="3.90.1600.10">
    <property type="entry name" value="Palm domain of DNA polymerase"/>
    <property type="match status" value="1"/>
</dbReference>
<evidence type="ECO:0000256" key="7">
    <source>
        <dbReference type="ARBA" id="ARBA00023125"/>
    </source>
</evidence>
<protein>
    <recommendedName>
        <fullName evidence="2">DNA-directed DNA polymerase</fullName>
        <ecNumber evidence="2">2.7.7.7</ecNumber>
    </recommendedName>
</protein>
<evidence type="ECO:0000256" key="6">
    <source>
        <dbReference type="ARBA" id="ARBA00022932"/>
    </source>
</evidence>
<dbReference type="EMBL" id="JH159151">
    <property type="protein sequence ID" value="EGZ30190.1"/>
    <property type="molecule type" value="Genomic_DNA"/>
</dbReference>
<dbReference type="GO" id="GO:0000166">
    <property type="term" value="F:nucleotide binding"/>
    <property type="evidence" value="ECO:0007669"/>
    <property type="project" value="InterPro"/>
</dbReference>
<comment type="similarity">
    <text evidence="1">Belongs to the DNA polymerase type-B family.</text>
</comment>
<dbReference type="InParanoid" id="G4YLC2"/>
<keyword evidence="5" id="KW-0235">DNA replication</keyword>
<feature type="domain" description="DNA-directed DNA polymerase family B mitochondria/virus" evidence="9">
    <location>
        <begin position="100"/>
        <end position="181"/>
    </location>
</feature>